<keyword evidence="12" id="KW-0443">Lipid metabolism</keyword>
<feature type="transmembrane region" description="Helical" evidence="20">
    <location>
        <begin position="306"/>
        <end position="327"/>
    </location>
</feature>
<evidence type="ECO:0000256" key="10">
    <source>
        <dbReference type="ARBA" id="ARBA00023002"/>
    </source>
</evidence>
<dbReference type="PANTHER" id="PTHR21257">
    <property type="entry name" value="DELTA(14)-STEROL REDUCTASE"/>
    <property type="match status" value="1"/>
</dbReference>
<evidence type="ECO:0000256" key="20">
    <source>
        <dbReference type="SAM" id="Phobius"/>
    </source>
</evidence>
<feature type="transmembrane region" description="Helical" evidence="20">
    <location>
        <begin position="82"/>
        <end position="102"/>
    </location>
</feature>
<comment type="caution">
    <text evidence="21">The sequence shown here is derived from an EMBL/GenBank/DDBJ whole genome shotgun (WGS) entry which is preliminary data.</text>
</comment>
<evidence type="ECO:0000313" key="22">
    <source>
        <dbReference type="Proteomes" id="UP001620626"/>
    </source>
</evidence>
<feature type="transmembrane region" description="Helical" evidence="20">
    <location>
        <begin position="42"/>
        <end position="62"/>
    </location>
</feature>
<evidence type="ECO:0000256" key="15">
    <source>
        <dbReference type="ARBA" id="ARBA00023221"/>
    </source>
</evidence>
<evidence type="ECO:0000256" key="13">
    <source>
        <dbReference type="ARBA" id="ARBA00023136"/>
    </source>
</evidence>
<evidence type="ECO:0000256" key="9">
    <source>
        <dbReference type="ARBA" id="ARBA00022989"/>
    </source>
</evidence>
<evidence type="ECO:0000256" key="5">
    <source>
        <dbReference type="ARBA" id="ARBA00022692"/>
    </source>
</evidence>
<dbReference type="InterPro" id="IPR001171">
    <property type="entry name" value="ERG24_DHCR-like"/>
</dbReference>
<feature type="transmembrane region" description="Helical" evidence="20">
    <location>
        <begin position="123"/>
        <end position="143"/>
    </location>
</feature>
<dbReference type="PANTHER" id="PTHR21257:SF38">
    <property type="entry name" value="7-DEHYDROCHOLESTEROL REDUCTASE"/>
    <property type="match status" value="1"/>
</dbReference>
<evidence type="ECO:0000256" key="12">
    <source>
        <dbReference type="ARBA" id="ARBA00023098"/>
    </source>
</evidence>
<keyword evidence="5 20" id="KW-0812">Transmembrane</keyword>
<evidence type="ECO:0000256" key="6">
    <source>
        <dbReference type="ARBA" id="ARBA00022778"/>
    </source>
</evidence>
<keyword evidence="4" id="KW-0153">Cholesterol metabolism</keyword>
<evidence type="ECO:0000256" key="7">
    <source>
        <dbReference type="ARBA" id="ARBA00022857"/>
    </source>
</evidence>
<dbReference type="GO" id="GO:0006695">
    <property type="term" value="P:cholesterol biosynthetic process"/>
    <property type="evidence" value="ECO:0007669"/>
    <property type="project" value="UniProtKB-KW"/>
</dbReference>
<keyword evidence="22" id="KW-1185">Reference proteome</keyword>
<keyword evidence="13 20" id="KW-0472">Membrane</keyword>
<comment type="catalytic activity">
    <reaction evidence="19">
        <text>7-dehydrodesmosterol + NADPH + H(+) = desmosterol + NADP(+)</text>
        <dbReference type="Rhea" id="RHEA:46740"/>
        <dbReference type="ChEBI" id="CHEBI:15378"/>
        <dbReference type="ChEBI" id="CHEBI:17737"/>
        <dbReference type="ChEBI" id="CHEBI:27910"/>
        <dbReference type="ChEBI" id="CHEBI:57783"/>
        <dbReference type="ChEBI" id="CHEBI:58349"/>
    </reaction>
    <physiologicalReaction direction="left-to-right" evidence="19">
        <dbReference type="Rhea" id="RHEA:46741"/>
    </physiologicalReaction>
</comment>
<keyword evidence="14" id="KW-1207">Sterol metabolism</keyword>
<evidence type="ECO:0000256" key="2">
    <source>
        <dbReference type="ARBA" id="ARBA00005402"/>
    </source>
</evidence>
<gene>
    <name evidence="21" type="ORF">niasHT_013566</name>
</gene>
<dbReference type="Pfam" id="PF01222">
    <property type="entry name" value="ERG4_ERG24"/>
    <property type="match status" value="1"/>
</dbReference>
<feature type="transmembrane region" description="Helical" evidence="20">
    <location>
        <begin position="233"/>
        <end position="254"/>
    </location>
</feature>
<keyword evidence="11" id="KW-0756">Sterol biosynthesis</keyword>
<evidence type="ECO:0000256" key="11">
    <source>
        <dbReference type="ARBA" id="ARBA00023011"/>
    </source>
</evidence>
<dbReference type="EC" id="1.3.1.21" evidence="16"/>
<evidence type="ECO:0000256" key="4">
    <source>
        <dbReference type="ARBA" id="ARBA00022548"/>
    </source>
</evidence>
<evidence type="ECO:0000256" key="14">
    <source>
        <dbReference type="ARBA" id="ARBA00023166"/>
    </source>
</evidence>
<keyword evidence="8" id="KW-0752">Steroid biosynthesis</keyword>
<feature type="transmembrane region" description="Helical" evidence="20">
    <location>
        <begin position="427"/>
        <end position="445"/>
    </location>
</feature>
<evidence type="ECO:0000256" key="16">
    <source>
        <dbReference type="ARBA" id="ARBA00038851"/>
    </source>
</evidence>
<evidence type="ECO:0000256" key="18">
    <source>
        <dbReference type="ARBA" id="ARBA00047795"/>
    </source>
</evidence>
<feature type="transmembrane region" description="Helical" evidence="20">
    <location>
        <begin position="266"/>
        <end position="285"/>
    </location>
</feature>
<evidence type="ECO:0000256" key="3">
    <source>
        <dbReference type="ARBA" id="ARBA00022516"/>
    </source>
</evidence>
<sequence length="477" mass="54311">MSFRLNRRRSSGTGSNLLSRRCSMSQRDFEQLAKRRQRLSDWLLLPLALFSPPLVLFLHSHLTVPFHRQTIFEHFLAQICSPVPPIIVILISQIQLFFLWFLPSKDVQVNTEEGESFSTRFTCFESSLLICLFYFLGVLLGFFPGNLIFAHWVGLMFWLSLLSLFVPLLLLLLLAPRLSSSVSPPSPAGDDFSVSAALSVSSDPPGSPAPSVMSQLFYGVHLQPVLLNVDLKAFLTVRVSLSLWALFLISAQFVHHQFVLTLSVPTFSPSIPLLTTSALQFLYIFRRQWFEHLLIDGSDNKNDRAGFYRLFSVLVFLPTVYLVPISIGTLSTDISQRPTIIYVGLFLIGLFFQCLNTAMDLQRHKFRSSNGDMKIGGKDPFYISTRFRKKSGESAVSLLLGSGYWAMARHPNYTAEWLSFLAWTLPWTRPMAFLPLAFLLALFWVRIKRDELRCFALYGQLWAQHCARVPFILFPGF</sequence>
<evidence type="ECO:0000256" key="1">
    <source>
        <dbReference type="ARBA" id="ARBA00004141"/>
    </source>
</evidence>
<organism evidence="21 22">
    <name type="scientific">Heterodera trifolii</name>
    <dbReference type="NCBI Taxonomy" id="157864"/>
    <lineage>
        <taxon>Eukaryota</taxon>
        <taxon>Metazoa</taxon>
        <taxon>Ecdysozoa</taxon>
        <taxon>Nematoda</taxon>
        <taxon>Chromadorea</taxon>
        <taxon>Rhabditida</taxon>
        <taxon>Tylenchina</taxon>
        <taxon>Tylenchomorpha</taxon>
        <taxon>Tylenchoidea</taxon>
        <taxon>Heteroderidae</taxon>
        <taxon>Heteroderinae</taxon>
        <taxon>Heterodera</taxon>
    </lineage>
</organism>
<keyword evidence="15" id="KW-0753">Steroid metabolism</keyword>
<accession>A0ABD2LEE3</accession>
<dbReference type="Gene3D" id="1.20.120.1630">
    <property type="match status" value="1"/>
</dbReference>
<keyword evidence="10" id="KW-0560">Oxidoreductase</keyword>
<comment type="subcellular location">
    <subcellularLocation>
        <location evidence="1">Membrane</location>
        <topology evidence="1">Multi-pass membrane protein</topology>
    </subcellularLocation>
</comment>
<feature type="transmembrane region" description="Helical" evidence="20">
    <location>
        <begin position="339"/>
        <end position="359"/>
    </location>
</feature>
<keyword evidence="3" id="KW-0444">Lipid biosynthesis</keyword>
<keyword evidence="9 20" id="KW-1133">Transmembrane helix</keyword>
<comment type="catalytic activity">
    <reaction evidence="18">
        <text>cholesterol + NADP(+) = 7-dehydrocholesterol + NADPH + H(+)</text>
        <dbReference type="Rhea" id="RHEA:23984"/>
        <dbReference type="ChEBI" id="CHEBI:15378"/>
        <dbReference type="ChEBI" id="CHEBI:16113"/>
        <dbReference type="ChEBI" id="CHEBI:17759"/>
        <dbReference type="ChEBI" id="CHEBI:57783"/>
        <dbReference type="ChEBI" id="CHEBI:58349"/>
        <dbReference type="EC" id="1.3.1.21"/>
    </reaction>
    <physiologicalReaction direction="right-to-left" evidence="18">
        <dbReference type="Rhea" id="RHEA:23986"/>
    </physiologicalReaction>
</comment>
<protein>
    <recommendedName>
        <fullName evidence="16">7-dehydrocholesterol reductase</fullName>
        <ecNumber evidence="16">1.3.1.21</ecNumber>
    </recommendedName>
    <alternativeName>
        <fullName evidence="17">Sterol Delta(7)-reductase</fullName>
    </alternativeName>
</protein>
<evidence type="ECO:0000313" key="21">
    <source>
        <dbReference type="EMBL" id="KAL3113456.1"/>
    </source>
</evidence>
<dbReference type="GO" id="GO:0047598">
    <property type="term" value="F:7-dehydrocholesterol reductase activity"/>
    <property type="evidence" value="ECO:0007669"/>
    <property type="project" value="UniProtKB-EC"/>
</dbReference>
<comment type="similarity">
    <text evidence="2">Belongs to the ERG4/ERG24 family.</text>
</comment>
<feature type="transmembrane region" description="Helical" evidence="20">
    <location>
        <begin position="391"/>
        <end position="407"/>
    </location>
</feature>
<dbReference type="EMBL" id="JBICBT010000446">
    <property type="protein sequence ID" value="KAL3113456.1"/>
    <property type="molecule type" value="Genomic_DNA"/>
</dbReference>
<evidence type="ECO:0000256" key="17">
    <source>
        <dbReference type="ARBA" id="ARBA00042688"/>
    </source>
</evidence>
<dbReference type="AlphaFoldDB" id="A0ABD2LEE3"/>
<keyword evidence="7" id="KW-0521">NADP</keyword>
<dbReference type="Proteomes" id="UP001620626">
    <property type="component" value="Unassembled WGS sequence"/>
</dbReference>
<keyword evidence="6" id="KW-0152">Cholesterol biosynthesis</keyword>
<proteinExistence type="inferred from homology"/>
<evidence type="ECO:0000256" key="8">
    <source>
        <dbReference type="ARBA" id="ARBA00022955"/>
    </source>
</evidence>
<name>A0ABD2LEE3_9BILA</name>
<dbReference type="GO" id="GO:0016020">
    <property type="term" value="C:membrane"/>
    <property type="evidence" value="ECO:0007669"/>
    <property type="project" value="UniProtKB-SubCell"/>
</dbReference>
<reference evidence="21 22" key="1">
    <citation type="submission" date="2024-10" db="EMBL/GenBank/DDBJ databases">
        <authorList>
            <person name="Kim D."/>
        </authorList>
    </citation>
    <scope>NUCLEOTIDE SEQUENCE [LARGE SCALE GENOMIC DNA]</scope>
    <source>
        <strain evidence="21">BH-2024</strain>
    </source>
</reference>
<feature type="transmembrane region" description="Helical" evidence="20">
    <location>
        <begin position="149"/>
        <end position="174"/>
    </location>
</feature>
<evidence type="ECO:0000256" key="19">
    <source>
        <dbReference type="ARBA" id="ARBA00047826"/>
    </source>
</evidence>